<comment type="similarity">
    <text evidence="1">Belongs to the protein kinase superfamily. TKL Ser/Thr protein kinase family.</text>
</comment>
<keyword evidence="5 9" id="KW-0418">Kinase</keyword>
<protein>
    <submittedName>
        <fullName evidence="9">Serine/threonine-protein kinase TNNI3K isoform X1</fullName>
    </submittedName>
</protein>
<dbReference type="SMART" id="SM00248">
    <property type="entry name" value="ANK"/>
    <property type="match status" value="1"/>
</dbReference>
<dbReference type="PROSITE" id="PS50088">
    <property type="entry name" value="ANK_REPEAT"/>
    <property type="match status" value="1"/>
</dbReference>
<dbReference type="FunFam" id="3.30.200.20:FF:000180">
    <property type="entry name" value="serine/threonine-protein kinase STY46-like"/>
    <property type="match status" value="1"/>
</dbReference>
<evidence type="ECO:0000256" key="2">
    <source>
        <dbReference type="ARBA" id="ARBA00022527"/>
    </source>
</evidence>
<dbReference type="PANTHER" id="PTHR46485">
    <property type="entry name" value="LIM DOMAIN KINASE 1"/>
    <property type="match status" value="1"/>
</dbReference>
<dbReference type="SUPFAM" id="SSF48403">
    <property type="entry name" value="Ankyrin repeat"/>
    <property type="match status" value="1"/>
</dbReference>
<dbReference type="GO" id="GO:0005524">
    <property type="term" value="F:ATP binding"/>
    <property type="evidence" value="ECO:0007669"/>
    <property type="project" value="UniProtKB-KW"/>
</dbReference>
<evidence type="ECO:0000256" key="6">
    <source>
        <dbReference type="ARBA" id="ARBA00022840"/>
    </source>
</evidence>
<evidence type="ECO:0000259" key="8">
    <source>
        <dbReference type="PROSITE" id="PS50011"/>
    </source>
</evidence>
<dbReference type="InterPro" id="IPR011009">
    <property type="entry name" value="Kinase-like_dom_sf"/>
</dbReference>
<dbReference type="Pfam" id="PF12796">
    <property type="entry name" value="Ank_2"/>
    <property type="match status" value="1"/>
</dbReference>
<dbReference type="GO" id="GO:0005634">
    <property type="term" value="C:nucleus"/>
    <property type="evidence" value="ECO:0007669"/>
    <property type="project" value="TreeGrafter"/>
</dbReference>
<dbReference type="GO" id="GO:0030036">
    <property type="term" value="P:actin cytoskeleton organization"/>
    <property type="evidence" value="ECO:0007669"/>
    <property type="project" value="TreeGrafter"/>
</dbReference>
<dbReference type="InterPro" id="IPR000719">
    <property type="entry name" value="Prot_kinase_dom"/>
</dbReference>
<comment type="caution">
    <text evidence="9">The sequence shown here is derived from an EMBL/GenBank/DDBJ whole genome shotgun (WGS) entry which is preliminary data.</text>
</comment>
<dbReference type="InterPro" id="IPR002110">
    <property type="entry name" value="Ankyrin_rpt"/>
</dbReference>
<dbReference type="EMBL" id="QPKB01000010">
    <property type="protein sequence ID" value="RWR93910.1"/>
    <property type="molecule type" value="Genomic_DNA"/>
</dbReference>
<dbReference type="GO" id="GO:0004674">
    <property type="term" value="F:protein serine/threonine kinase activity"/>
    <property type="evidence" value="ECO:0007669"/>
    <property type="project" value="UniProtKB-KW"/>
</dbReference>
<name>A0A3S3NKG4_9MAGN</name>
<dbReference type="InterPro" id="IPR036770">
    <property type="entry name" value="Ankyrin_rpt-contain_sf"/>
</dbReference>
<organism evidence="9 10">
    <name type="scientific">Cinnamomum micranthum f. kanehirae</name>
    <dbReference type="NCBI Taxonomy" id="337451"/>
    <lineage>
        <taxon>Eukaryota</taxon>
        <taxon>Viridiplantae</taxon>
        <taxon>Streptophyta</taxon>
        <taxon>Embryophyta</taxon>
        <taxon>Tracheophyta</taxon>
        <taxon>Spermatophyta</taxon>
        <taxon>Magnoliopsida</taxon>
        <taxon>Magnoliidae</taxon>
        <taxon>Laurales</taxon>
        <taxon>Lauraceae</taxon>
        <taxon>Cinnamomum</taxon>
    </lineage>
</organism>
<keyword evidence="10" id="KW-1185">Reference proteome</keyword>
<accession>A0A3S3NKG4</accession>
<evidence type="ECO:0000256" key="3">
    <source>
        <dbReference type="ARBA" id="ARBA00022679"/>
    </source>
</evidence>
<dbReference type="PIRSF" id="PIRSF000654">
    <property type="entry name" value="Integrin-linked_kinase"/>
    <property type="match status" value="1"/>
</dbReference>
<dbReference type="InterPro" id="IPR001245">
    <property type="entry name" value="Ser-Thr/Tyr_kinase_cat_dom"/>
</dbReference>
<keyword evidence="4" id="KW-0547">Nucleotide-binding</keyword>
<dbReference type="Gene3D" id="1.10.510.10">
    <property type="entry name" value="Transferase(Phosphotransferase) domain 1"/>
    <property type="match status" value="1"/>
</dbReference>
<dbReference type="PROSITE" id="PS50297">
    <property type="entry name" value="ANK_REP_REGION"/>
    <property type="match status" value="1"/>
</dbReference>
<dbReference type="SUPFAM" id="SSF56112">
    <property type="entry name" value="Protein kinase-like (PK-like)"/>
    <property type="match status" value="1"/>
</dbReference>
<evidence type="ECO:0000256" key="5">
    <source>
        <dbReference type="ARBA" id="ARBA00022777"/>
    </source>
</evidence>
<dbReference type="Proteomes" id="UP000283530">
    <property type="component" value="Unassembled WGS sequence"/>
</dbReference>
<dbReference type="GO" id="GO:0005737">
    <property type="term" value="C:cytoplasm"/>
    <property type="evidence" value="ECO:0007669"/>
    <property type="project" value="TreeGrafter"/>
</dbReference>
<keyword evidence="6" id="KW-0067">ATP-binding</keyword>
<dbReference type="STRING" id="337451.A0A3S3NKG4"/>
<dbReference type="PROSITE" id="PS50011">
    <property type="entry name" value="PROTEIN_KINASE_DOM"/>
    <property type="match status" value="1"/>
</dbReference>
<evidence type="ECO:0000313" key="10">
    <source>
        <dbReference type="Proteomes" id="UP000283530"/>
    </source>
</evidence>
<dbReference type="InterPro" id="IPR050940">
    <property type="entry name" value="Actin_reg-Ser/Thr_kinase"/>
</dbReference>
<keyword evidence="2" id="KW-0723">Serine/threonine-protein kinase</keyword>
<feature type="repeat" description="ANK" evidence="7">
    <location>
        <begin position="45"/>
        <end position="77"/>
    </location>
</feature>
<keyword evidence="7" id="KW-0040">ANK repeat</keyword>
<evidence type="ECO:0000256" key="4">
    <source>
        <dbReference type="ARBA" id="ARBA00022741"/>
    </source>
</evidence>
<dbReference type="OrthoDB" id="9995210at2759"/>
<reference evidence="9 10" key="1">
    <citation type="journal article" date="2019" name="Nat. Plants">
        <title>Stout camphor tree genome fills gaps in understanding of flowering plant genome evolution.</title>
        <authorList>
            <person name="Chaw S.M."/>
            <person name="Liu Y.C."/>
            <person name="Wu Y.W."/>
            <person name="Wang H.Y."/>
            <person name="Lin C.I."/>
            <person name="Wu C.S."/>
            <person name="Ke H.M."/>
            <person name="Chang L.Y."/>
            <person name="Hsu C.Y."/>
            <person name="Yang H.T."/>
            <person name="Sudianto E."/>
            <person name="Hsu M.H."/>
            <person name="Wu K.P."/>
            <person name="Wang L.N."/>
            <person name="Leebens-Mack J.H."/>
            <person name="Tsai I.J."/>
        </authorList>
    </citation>
    <scope>NUCLEOTIDE SEQUENCE [LARGE SCALE GENOMIC DNA]</scope>
    <source>
        <strain evidence="10">cv. Chaw 1501</strain>
        <tissue evidence="9">Young leaves</tissue>
    </source>
</reference>
<evidence type="ECO:0000256" key="7">
    <source>
        <dbReference type="PROSITE-ProRule" id="PRU00023"/>
    </source>
</evidence>
<dbReference type="Gene3D" id="1.25.40.20">
    <property type="entry name" value="Ankyrin repeat-containing domain"/>
    <property type="match status" value="1"/>
</dbReference>
<dbReference type="AlphaFoldDB" id="A0A3S3NKG4"/>
<dbReference type="Pfam" id="PF07714">
    <property type="entry name" value="PK_Tyr_Ser-Thr"/>
    <property type="match status" value="1"/>
</dbReference>
<gene>
    <name evidence="9" type="ORF">CKAN_02318700</name>
</gene>
<keyword evidence="3" id="KW-0808">Transferase</keyword>
<evidence type="ECO:0000313" key="9">
    <source>
        <dbReference type="EMBL" id="RWR93910.1"/>
    </source>
</evidence>
<dbReference type="PANTHER" id="PTHR46485:SF5">
    <property type="entry name" value="CENTER DIVIDER, ISOFORM A"/>
    <property type="match status" value="1"/>
</dbReference>
<sequence>MDPETSEDFDMQMIGSFLSCASKGDRVGLNQMLRENTPPDVQDYDKRTALHLAASEGHASIVELLIHYNANVNLQDRWQRTCWKIKPLTDARLYGHRDICRILEVNGGKDSHDENSVTFPHEQGLNEVNIDLSELKIEQATVTHQGLFGESEMVKWRGTWVVKTVIKPKKSFDETKLSAKKLCLLRELRHPNILQFLGAIVHGEEMILITEFLSGGQLDDILKRKNRFDVVTSLRYALDIAR</sequence>
<proteinExistence type="inferred from homology"/>
<evidence type="ECO:0000256" key="1">
    <source>
        <dbReference type="ARBA" id="ARBA00005843"/>
    </source>
</evidence>
<feature type="domain" description="Protein kinase" evidence="8">
    <location>
        <begin position="137"/>
        <end position="242"/>
    </location>
</feature>